<evidence type="ECO:0000256" key="7">
    <source>
        <dbReference type="ARBA" id="ARBA00022989"/>
    </source>
</evidence>
<feature type="transmembrane region" description="Helical" evidence="9">
    <location>
        <begin position="39"/>
        <end position="59"/>
    </location>
</feature>
<dbReference type="Pfam" id="PF03169">
    <property type="entry name" value="OPT"/>
    <property type="match status" value="1"/>
</dbReference>
<feature type="transmembrane region" description="Helical" evidence="9">
    <location>
        <begin position="145"/>
        <end position="169"/>
    </location>
</feature>
<keyword evidence="6" id="KW-0653">Protein transport</keyword>
<dbReference type="PANTHER" id="PTHR22601">
    <property type="entry name" value="ISP4 LIKE PROTEIN"/>
    <property type="match status" value="1"/>
</dbReference>
<evidence type="ECO:0000256" key="5">
    <source>
        <dbReference type="ARBA" id="ARBA00022856"/>
    </source>
</evidence>
<evidence type="ECO:0000256" key="4">
    <source>
        <dbReference type="ARBA" id="ARBA00022692"/>
    </source>
</evidence>
<dbReference type="GO" id="GO:0035673">
    <property type="term" value="F:oligopeptide transmembrane transporter activity"/>
    <property type="evidence" value="ECO:0007669"/>
    <property type="project" value="InterPro"/>
</dbReference>
<sequence length="703" mass="78912">MLDTKTGYLNEDGEEDSPYLLVRAAVSNKDDPSLPTLTFRFWLISIPFTVFVSVFNQIFSFRTLSIGISGIIIQLITLPIGRALHRWLPDRRVGLGPFGFSLNPGPFNAKEHALIVMCVGAGTGVAYAVYIITIKHIFYKEYTPILGSILLTVTTQCVGYGLAGVFYRFLVRSSAMIWPSTLVSVTLLRTFHEADEGRALGRTSRMRFFLLVTLASALYYFLPGYLMTMLSTVSVLCIAMPNNVLANRLGSYTKGMGLLSFSLDWNAMANPLMTPFWAIANTFAGFVLMAWIVWPVGYFSNVWNALDYPFYGARLYTDKAEPYPTLKLLNPDLSLNEERYAQVGAPRMSFMFAATYGVDFAVLSSVFMYVVLHHGSEILQYYRDARTIGDDIHARLMERYPTVPHAWYLGVLAVSTALAIFTCEYYGTGLPWWGVLLALLIAALFLLPVGIITAVANSAPALNVISEFVIGFILPGQPIANVTFKTYCTIGMDQALTFLADFKLGHYMKIPPRHMFIAQLTGTLVAGVCNVLAAYWMFNSMPDLCKSEAWYCRGTHVFFSASVIWGVIGPNRMFGSEGYYSVLMWFFLVGLLLPIPFWLLSRRYPTSWVKYISVPVILSSGGGSPPSYSGVYPMYMLMGVVFQFYLFRYRQKWWSRYNYVLSAGLDAGVAITSFIIFFALTRNNIELDWWGNQPDCPLLENTL</sequence>
<evidence type="ECO:0000256" key="2">
    <source>
        <dbReference type="ARBA" id="ARBA00008807"/>
    </source>
</evidence>
<proteinExistence type="inferred from homology"/>
<reference evidence="11" key="1">
    <citation type="journal article" date="2018" name="Nat. Microbiol.">
        <title>Leveraging single-cell genomics to expand the fungal tree of life.</title>
        <authorList>
            <person name="Ahrendt S.R."/>
            <person name="Quandt C.A."/>
            <person name="Ciobanu D."/>
            <person name="Clum A."/>
            <person name="Salamov A."/>
            <person name="Andreopoulos B."/>
            <person name="Cheng J.F."/>
            <person name="Woyke T."/>
            <person name="Pelin A."/>
            <person name="Henrissat B."/>
            <person name="Reynolds N.K."/>
            <person name="Benny G.L."/>
            <person name="Smith M.E."/>
            <person name="James T.Y."/>
            <person name="Grigoriev I.V."/>
        </authorList>
    </citation>
    <scope>NUCLEOTIDE SEQUENCE [LARGE SCALE GENOMIC DNA]</scope>
    <source>
        <strain evidence="11">Benny S71-1</strain>
    </source>
</reference>
<evidence type="ECO:0000256" key="6">
    <source>
        <dbReference type="ARBA" id="ARBA00022927"/>
    </source>
</evidence>
<evidence type="ECO:0000256" key="9">
    <source>
        <dbReference type="SAM" id="Phobius"/>
    </source>
</evidence>
<dbReference type="InterPro" id="IPR004813">
    <property type="entry name" value="OPT"/>
</dbReference>
<evidence type="ECO:0000256" key="8">
    <source>
        <dbReference type="ARBA" id="ARBA00023136"/>
    </source>
</evidence>
<keyword evidence="3" id="KW-0813">Transport</keyword>
<evidence type="ECO:0000313" key="11">
    <source>
        <dbReference type="Proteomes" id="UP000278143"/>
    </source>
</evidence>
<evidence type="ECO:0000313" key="10">
    <source>
        <dbReference type="EMBL" id="RKP26003.1"/>
    </source>
</evidence>
<feature type="transmembrane region" description="Helical" evidence="9">
    <location>
        <begin position="350"/>
        <end position="372"/>
    </location>
</feature>
<name>A0A4P9Z0L1_9FUNG</name>
<feature type="transmembrane region" description="Helical" evidence="9">
    <location>
        <begin position="276"/>
        <end position="294"/>
    </location>
</feature>
<dbReference type="EMBL" id="KZ989544">
    <property type="protein sequence ID" value="RKP26003.1"/>
    <property type="molecule type" value="Genomic_DNA"/>
</dbReference>
<feature type="transmembrane region" description="Helical" evidence="9">
    <location>
        <begin position="433"/>
        <end position="456"/>
    </location>
</feature>
<feature type="transmembrane region" description="Helical" evidence="9">
    <location>
        <begin position="516"/>
        <end position="538"/>
    </location>
</feature>
<dbReference type="AlphaFoldDB" id="A0A4P9Z0L1"/>
<feature type="transmembrane region" description="Helical" evidence="9">
    <location>
        <begin position="406"/>
        <end position="427"/>
    </location>
</feature>
<dbReference type="NCBIfam" id="TIGR00728">
    <property type="entry name" value="OPT_sfam"/>
    <property type="match status" value="1"/>
</dbReference>
<feature type="transmembrane region" description="Helical" evidence="9">
    <location>
        <begin position="112"/>
        <end position="133"/>
    </location>
</feature>
<feature type="transmembrane region" description="Helical" evidence="9">
    <location>
        <begin position="204"/>
        <end position="222"/>
    </location>
</feature>
<organism evidence="10 11">
    <name type="scientific">Syncephalis pseudoplumigaleata</name>
    <dbReference type="NCBI Taxonomy" id="1712513"/>
    <lineage>
        <taxon>Eukaryota</taxon>
        <taxon>Fungi</taxon>
        <taxon>Fungi incertae sedis</taxon>
        <taxon>Zoopagomycota</taxon>
        <taxon>Zoopagomycotina</taxon>
        <taxon>Zoopagomycetes</taxon>
        <taxon>Zoopagales</taxon>
        <taxon>Piptocephalidaceae</taxon>
        <taxon>Syncephalis</taxon>
    </lineage>
</organism>
<feature type="transmembrane region" description="Helical" evidence="9">
    <location>
        <begin position="630"/>
        <end position="647"/>
    </location>
</feature>
<feature type="transmembrane region" description="Helical" evidence="9">
    <location>
        <begin position="659"/>
        <end position="680"/>
    </location>
</feature>
<keyword evidence="4 9" id="KW-0812">Transmembrane</keyword>
<dbReference type="NCBIfam" id="TIGR00727">
    <property type="entry name" value="ISP4_OPT"/>
    <property type="match status" value="1"/>
</dbReference>
<evidence type="ECO:0000256" key="3">
    <source>
        <dbReference type="ARBA" id="ARBA00022448"/>
    </source>
</evidence>
<keyword evidence="5" id="KW-0571">Peptide transport</keyword>
<feature type="transmembrane region" description="Helical" evidence="9">
    <location>
        <begin position="580"/>
        <end position="600"/>
    </location>
</feature>
<comment type="subcellular location">
    <subcellularLocation>
        <location evidence="1">Membrane</location>
        <topology evidence="1">Multi-pass membrane protein</topology>
    </subcellularLocation>
</comment>
<dbReference type="InterPro" id="IPR004648">
    <property type="entry name" value="Oligpept_transpt"/>
</dbReference>
<dbReference type="OrthoDB" id="9986677at2759"/>
<keyword evidence="7 9" id="KW-1133">Transmembrane helix</keyword>
<keyword evidence="8 9" id="KW-0472">Membrane</keyword>
<evidence type="ECO:0000256" key="1">
    <source>
        <dbReference type="ARBA" id="ARBA00004141"/>
    </source>
</evidence>
<gene>
    <name evidence="10" type="ORF">SYNPS1DRAFT_14844</name>
</gene>
<dbReference type="GO" id="GO:0016020">
    <property type="term" value="C:membrane"/>
    <property type="evidence" value="ECO:0007669"/>
    <property type="project" value="UniProtKB-SubCell"/>
</dbReference>
<protein>
    <submittedName>
        <fullName evidence="10">Oligopeptide transporter OPT family</fullName>
    </submittedName>
</protein>
<keyword evidence="11" id="KW-1185">Reference proteome</keyword>
<feature type="transmembrane region" description="Helical" evidence="9">
    <location>
        <begin position="66"/>
        <end position="85"/>
    </location>
</feature>
<accession>A0A4P9Z0L1</accession>
<comment type="similarity">
    <text evidence="2">Belongs to the oligopeptide OPT transporter family.</text>
</comment>
<dbReference type="GO" id="GO:0015031">
    <property type="term" value="P:protein transport"/>
    <property type="evidence" value="ECO:0007669"/>
    <property type="project" value="UniProtKB-KW"/>
</dbReference>
<feature type="transmembrane region" description="Helical" evidence="9">
    <location>
        <begin position="550"/>
        <end position="568"/>
    </location>
</feature>
<dbReference type="Proteomes" id="UP000278143">
    <property type="component" value="Unassembled WGS sequence"/>
</dbReference>